<accession>A0ABV0QUH8</accession>
<keyword evidence="4" id="KW-0812">Transmembrane</keyword>
<keyword evidence="8" id="KW-0472">Membrane</keyword>
<keyword evidence="6" id="KW-1133">Transmembrane helix</keyword>
<keyword evidence="7" id="KW-0496">Mitochondrion</keyword>
<keyword evidence="5" id="KW-0999">Mitochondrion inner membrane</keyword>
<reference evidence="10 11" key="1">
    <citation type="submission" date="2021-06" db="EMBL/GenBank/DDBJ databases">
        <authorList>
            <person name="Palmer J.M."/>
        </authorList>
    </citation>
    <scope>NUCLEOTIDE SEQUENCE [LARGE SCALE GENOMIC DNA]</scope>
    <source>
        <strain evidence="10 11">XC_2019</strain>
        <tissue evidence="10">Muscle</tissue>
    </source>
</reference>
<comment type="similarity">
    <text evidence="3">Belongs to the cytochrome c oxidase subunit 6c family.</text>
</comment>
<proteinExistence type="inferred from homology"/>
<dbReference type="InterPro" id="IPR051389">
    <property type="entry name" value="Cytochrome_c_oxidase_VIc"/>
</dbReference>
<evidence type="ECO:0000256" key="8">
    <source>
        <dbReference type="ARBA" id="ARBA00023136"/>
    </source>
</evidence>
<dbReference type="Pfam" id="PF02937">
    <property type="entry name" value="COX6C"/>
    <property type="match status" value="1"/>
</dbReference>
<evidence type="ECO:0000256" key="7">
    <source>
        <dbReference type="ARBA" id="ARBA00023128"/>
    </source>
</evidence>
<dbReference type="Gene3D" id="4.10.93.10">
    <property type="entry name" value="Mitochondrial cytochrome c oxidase subunit VIc/VIIs"/>
    <property type="match status" value="1"/>
</dbReference>
<evidence type="ECO:0000313" key="11">
    <source>
        <dbReference type="Proteomes" id="UP001434883"/>
    </source>
</evidence>
<dbReference type="InterPro" id="IPR034884">
    <property type="entry name" value="Cytochrome_c_oxidase_VIc/VIIs"/>
</dbReference>
<evidence type="ECO:0000256" key="1">
    <source>
        <dbReference type="ARBA" id="ARBA00004434"/>
    </source>
</evidence>
<evidence type="ECO:0000256" key="5">
    <source>
        <dbReference type="ARBA" id="ARBA00022792"/>
    </source>
</evidence>
<gene>
    <name evidence="10" type="ORF">XENOCAPTIV_029652</name>
</gene>
<protein>
    <submittedName>
        <fullName evidence="10">Uncharacterized protein</fullName>
    </submittedName>
</protein>
<feature type="non-terminal residue" evidence="10">
    <location>
        <position position="1"/>
    </location>
</feature>
<evidence type="ECO:0000256" key="2">
    <source>
        <dbReference type="ARBA" id="ARBA00004673"/>
    </source>
</evidence>
<comment type="pathway">
    <text evidence="2">Energy metabolism; oxidative phosphorylation.</text>
</comment>
<keyword evidence="11" id="KW-1185">Reference proteome</keyword>
<feature type="region of interest" description="Disordered" evidence="9">
    <location>
        <begin position="76"/>
        <end position="96"/>
    </location>
</feature>
<evidence type="ECO:0000256" key="3">
    <source>
        <dbReference type="ARBA" id="ARBA00007204"/>
    </source>
</evidence>
<dbReference type="PANTHER" id="PTHR48416:SF1">
    <property type="entry name" value="CYTOCHROME C OXIDASE SUBUNIT 6C"/>
    <property type="match status" value="1"/>
</dbReference>
<comment type="subcellular location">
    <subcellularLocation>
        <location evidence="1">Mitochondrion inner membrane</location>
        <topology evidence="1">Single-pass membrane protein</topology>
    </subcellularLocation>
</comment>
<dbReference type="SUPFAM" id="SSF81415">
    <property type="entry name" value="Mitochondrial cytochrome c oxidase subunit VIc"/>
    <property type="match status" value="1"/>
</dbReference>
<evidence type="ECO:0000256" key="4">
    <source>
        <dbReference type="ARBA" id="ARBA00022692"/>
    </source>
</evidence>
<dbReference type="InterPro" id="IPR037169">
    <property type="entry name" value="Cytochrome_c_oxidase_VIc_sf"/>
</dbReference>
<organism evidence="10 11">
    <name type="scientific">Xenoophorus captivus</name>
    <dbReference type="NCBI Taxonomy" id="1517983"/>
    <lineage>
        <taxon>Eukaryota</taxon>
        <taxon>Metazoa</taxon>
        <taxon>Chordata</taxon>
        <taxon>Craniata</taxon>
        <taxon>Vertebrata</taxon>
        <taxon>Euteleostomi</taxon>
        <taxon>Actinopterygii</taxon>
        <taxon>Neopterygii</taxon>
        <taxon>Teleostei</taxon>
        <taxon>Neoteleostei</taxon>
        <taxon>Acanthomorphata</taxon>
        <taxon>Ovalentaria</taxon>
        <taxon>Atherinomorphae</taxon>
        <taxon>Cyprinodontiformes</taxon>
        <taxon>Goodeidae</taxon>
        <taxon>Xenoophorus</taxon>
    </lineage>
</organism>
<dbReference type="EMBL" id="JAHRIN010025295">
    <property type="protein sequence ID" value="MEQ2199465.1"/>
    <property type="molecule type" value="Genomic_DNA"/>
</dbReference>
<sequence>YTVAEPRKKAYADFYRQYDAVKEFNAMREAGIFESVRPSGDSAFFVCAAFAFLPTPLSTSCFLRWMFERLPNAVSNKSKVAPTQAKDVPSGEDTIA</sequence>
<evidence type="ECO:0000256" key="6">
    <source>
        <dbReference type="ARBA" id="ARBA00022989"/>
    </source>
</evidence>
<dbReference type="Proteomes" id="UP001434883">
    <property type="component" value="Unassembled WGS sequence"/>
</dbReference>
<dbReference type="PANTHER" id="PTHR48416">
    <property type="entry name" value="CYTOCHROME C OXIDASE SUBUNIT 6C"/>
    <property type="match status" value="1"/>
</dbReference>
<name>A0ABV0QUH8_9TELE</name>
<comment type="caution">
    <text evidence="10">The sequence shown here is derived from an EMBL/GenBank/DDBJ whole genome shotgun (WGS) entry which is preliminary data.</text>
</comment>
<evidence type="ECO:0000313" key="10">
    <source>
        <dbReference type="EMBL" id="MEQ2199465.1"/>
    </source>
</evidence>
<evidence type="ECO:0000256" key="9">
    <source>
        <dbReference type="SAM" id="MobiDB-lite"/>
    </source>
</evidence>